<feature type="region of interest" description="Disordered" evidence="5">
    <location>
        <begin position="550"/>
        <end position="645"/>
    </location>
</feature>
<dbReference type="SUPFAM" id="SSF47370">
    <property type="entry name" value="Bromodomain"/>
    <property type="match status" value="1"/>
</dbReference>
<gene>
    <name evidence="7" type="ORF">PCOS0759_LOCUS6298</name>
    <name evidence="8" type="ORF">PCOS0759_LOCUS6299</name>
</gene>
<keyword evidence="3" id="KW-0539">Nucleus</keyword>
<dbReference type="PANTHER" id="PTHR13900">
    <property type="entry name" value="TRANSCRIPTION INITIATION FACTOR TFIID"/>
    <property type="match status" value="1"/>
</dbReference>
<dbReference type="GO" id="GO:0005669">
    <property type="term" value="C:transcription factor TFIID complex"/>
    <property type="evidence" value="ECO:0007669"/>
    <property type="project" value="InterPro"/>
</dbReference>
<dbReference type="EMBL" id="HBGD01007564">
    <property type="protein sequence ID" value="CAD9083056.1"/>
    <property type="molecule type" value="Transcribed_RNA"/>
</dbReference>
<dbReference type="CDD" id="cd04369">
    <property type="entry name" value="Bromodomain"/>
    <property type="match status" value="1"/>
</dbReference>
<dbReference type="PROSITE" id="PS50014">
    <property type="entry name" value="BROMODOMAIN_2"/>
    <property type="match status" value="1"/>
</dbReference>
<organism evidence="8">
    <name type="scientific">Percolomonas cosmopolitus</name>
    <dbReference type="NCBI Taxonomy" id="63605"/>
    <lineage>
        <taxon>Eukaryota</taxon>
        <taxon>Discoba</taxon>
        <taxon>Heterolobosea</taxon>
        <taxon>Tetramitia</taxon>
        <taxon>Eutetramitia</taxon>
        <taxon>Percolomonadidae</taxon>
        <taxon>Percolomonas</taxon>
    </lineage>
</organism>
<keyword evidence="2 4" id="KW-0103">Bromodomain</keyword>
<dbReference type="Pfam" id="PF00439">
    <property type="entry name" value="Bromodomain"/>
    <property type="match status" value="1"/>
</dbReference>
<dbReference type="GO" id="GO:0004402">
    <property type="term" value="F:histone acetyltransferase activity"/>
    <property type="evidence" value="ECO:0007669"/>
    <property type="project" value="InterPro"/>
</dbReference>
<evidence type="ECO:0000256" key="5">
    <source>
        <dbReference type="SAM" id="MobiDB-lite"/>
    </source>
</evidence>
<reference evidence="8" key="1">
    <citation type="submission" date="2021-01" db="EMBL/GenBank/DDBJ databases">
        <authorList>
            <person name="Corre E."/>
            <person name="Pelletier E."/>
            <person name="Niang G."/>
            <person name="Scheremetjew M."/>
            <person name="Finn R."/>
            <person name="Kale V."/>
            <person name="Holt S."/>
            <person name="Cochrane G."/>
            <person name="Meng A."/>
            <person name="Brown T."/>
            <person name="Cohen L."/>
        </authorList>
    </citation>
    <scope>NUCLEOTIDE SEQUENCE</scope>
    <source>
        <strain evidence="8">WS</strain>
    </source>
</reference>
<dbReference type="InterPro" id="IPR001487">
    <property type="entry name" value="Bromodomain"/>
</dbReference>
<dbReference type="InterPro" id="IPR040240">
    <property type="entry name" value="TAF1"/>
</dbReference>
<dbReference type="InterPro" id="IPR036427">
    <property type="entry name" value="Bromodomain-like_sf"/>
</dbReference>
<evidence type="ECO:0000256" key="1">
    <source>
        <dbReference type="ARBA" id="ARBA00004123"/>
    </source>
</evidence>
<evidence type="ECO:0000313" key="7">
    <source>
        <dbReference type="EMBL" id="CAD9083056.1"/>
    </source>
</evidence>
<feature type="domain" description="Bromo" evidence="6">
    <location>
        <begin position="1467"/>
        <end position="1521"/>
    </location>
</feature>
<feature type="region of interest" description="Disordered" evidence="5">
    <location>
        <begin position="1578"/>
        <end position="1604"/>
    </location>
</feature>
<evidence type="ECO:0000313" key="8">
    <source>
        <dbReference type="EMBL" id="CAD9083057.1"/>
    </source>
</evidence>
<sequence length="1604" mass="181934">MSPTPPLHHSAFIHPSSSLSFFLSFPIQISVSHSSLSFKDIFFPKYFILASDSHTLQGAIVYCQFSSSFQHHQSIMMDPKKNLPSTTTGGPLLHSIFRSRNSLSLSSANSLTNARHRPSRKDLQNVNEQQMAMDQPAGAHTGNRLISTPFDIHKNLQMESSAEKQFHMKWHQVTEAKNKKRKARVVARQLVSAQSGDHASHHGLNVHGGALGTSASVVSVGSAEGATISAQQMIENDIEDLIDEQEGLVVSSATEGLFDEYAKKKKWSRTETRGGSGDRMLSATENVSSPVSAQHSQNTITRILNTDPHSVIFYHSSDLDSQRIELQFWESQVRWIQKRRRLGTRLQLSEYATKRWRSIGWGELPDEMDDPLEWQHIPKSRVNEWNEIQKRRESHEQQMLDEMQRAAENRIEKLKQSANTSGEEDEEMGEVEEHVSTSGAESEDDSARHGGEEERIPSPPAVSMGMSNLPASLQQSLAAKNIPNGLRVSVPSPGVGRLSSLMKDSGAPRNSPLSSTITTNVQPTFDHKSDEGGAVGALNGADILRANVISGGDGGGNSDGSVPTSQNVLPNPNLSPKTISTVTGEQKSQVPQDPNAPLKRKRGRPRKKRPENEPKDSSSTNDTTNTHPQTYNPPSDLPDGIPDLKNSIIQSGDFLNGILWRQPENAEELKSLPFTKLLIDANDKNLHLIDVDTLSHQGSRAASSTSIEISENDEFMNAVKGAIITEHKENLITRHQIRHSGPAERLDPVYYPTHISDPDYRNYYHQELLRLPTHMERLQIAWKPQKEAKRKKRTQKVEERLKKKTEQRSILSAHNHRSILIESVERYPMIVNKTGMGTRVVNYYPQKRFGEIKEEDCSDGDLRFVENSQELPLFTELDEEHGVMSTENENYNAQLFPYKPPHTDFLLTARNRGSRIVKFHIRRPDAYYTMGHTQPLRVVPSIPSREVDILKSNRVLQFIKDRFQETGRDTGESYVVKKDIEAAFPPQKHLIREHLRSVAASIGGGRYAMKPDVLIAEKLVTPEEIACYDMTKADDVRMADMGIDQETQKVAFGTAFDLSQNFAVPDKLDQDTIRRMSHIILDASWRKTAEFHNLISASAERNFSLLEVSRATFDSEKLRRMSEECKRLAHEELDKQRHEGVNLTDDQAKRILKEQGNFKDEKIEVMSRTERKDKARILTESFSKVSESRKKLYIQILSEKKKQALRRVYAVQADKLRTGRPLYQSLENQRAVMNQDDEDDDRSETSSVDDASDDEHAGGVGLYEEEEYMDDETELNNQLRDMVGDDDMGVGMDTQSDLGGDQNGNRSLTSDGYRVVRTLLVKEIQPDTGKSVHREVRQIITDPDLVDLYRKRDAFRRKSNKNKKQIYIYTKEDKHMSDIFVTGKKEHRRLREQYKRWHKRVKKKHEDPRLSSLANGEQTKKRARSRTGARDGAPKMKRRRKISLKVANERLRKIIGNYTKNNKWKAFNEPVDLVLFPDYNEHISRGITLKEVYHKAKMDQYKNVPEFEKDLQTIEDNCRKYCGEIHPEHAALIPLVEDLMAAIRTQLEKYREDVERAFHGETVEILIAKGQAPPELMEFAGGQQNQGGSAKTESESAGTRSARV</sequence>
<evidence type="ECO:0000256" key="2">
    <source>
        <dbReference type="ARBA" id="ARBA00023117"/>
    </source>
</evidence>
<dbReference type="Pfam" id="PF12157">
    <property type="entry name" value="DUF3591"/>
    <property type="match status" value="1"/>
</dbReference>
<dbReference type="SMART" id="SM00297">
    <property type="entry name" value="BROMO"/>
    <property type="match status" value="1"/>
</dbReference>
<feature type="region of interest" description="Disordered" evidence="5">
    <location>
        <begin position="1397"/>
        <end position="1438"/>
    </location>
</feature>
<accession>A0A6U0L5X5</accession>
<proteinExistence type="predicted"/>
<comment type="subcellular location">
    <subcellularLocation>
        <location evidence="1">Nucleus</location>
    </subcellularLocation>
</comment>
<feature type="region of interest" description="Disordered" evidence="5">
    <location>
        <begin position="415"/>
        <end position="461"/>
    </location>
</feature>
<evidence type="ECO:0000256" key="3">
    <source>
        <dbReference type="ARBA" id="ARBA00023242"/>
    </source>
</evidence>
<protein>
    <recommendedName>
        <fullName evidence="6">Bromo domain-containing protein</fullName>
    </recommendedName>
</protein>
<feature type="region of interest" description="Disordered" evidence="5">
    <location>
        <begin position="497"/>
        <end position="533"/>
    </location>
</feature>
<feature type="compositionally biased region" description="Polar residues" evidence="5">
    <location>
        <begin position="511"/>
        <end position="523"/>
    </location>
</feature>
<feature type="compositionally biased region" description="Low complexity" evidence="5">
    <location>
        <begin position="617"/>
        <end position="626"/>
    </location>
</feature>
<feature type="compositionally biased region" description="Polar residues" evidence="5">
    <location>
        <begin position="1582"/>
        <end position="1604"/>
    </location>
</feature>
<dbReference type="GO" id="GO:0017025">
    <property type="term" value="F:TBP-class protein binding"/>
    <property type="evidence" value="ECO:0007669"/>
    <property type="project" value="InterPro"/>
</dbReference>
<feature type="compositionally biased region" description="Acidic residues" evidence="5">
    <location>
        <begin position="1263"/>
        <end position="1274"/>
    </location>
</feature>
<dbReference type="GO" id="GO:0051123">
    <property type="term" value="P:RNA polymerase II preinitiation complex assembly"/>
    <property type="evidence" value="ECO:0007669"/>
    <property type="project" value="TreeGrafter"/>
</dbReference>
<feature type="compositionally biased region" description="Basic and acidic residues" evidence="5">
    <location>
        <begin position="445"/>
        <end position="456"/>
    </location>
</feature>
<feature type="region of interest" description="Disordered" evidence="5">
    <location>
        <begin position="1222"/>
        <end position="1309"/>
    </location>
</feature>
<dbReference type="GO" id="GO:0016251">
    <property type="term" value="F:RNA polymerase II general transcription initiation factor activity"/>
    <property type="evidence" value="ECO:0007669"/>
    <property type="project" value="InterPro"/>
</dbReference>
<dbReference type="Gene3D" id="1.20.920.10">
    <property type="entry name" value="Bromodomain-like"/>
    <property type="match status" value="1"/>
</dbReference>
<evidence type="ECO:0000256" key="4">
    <source>
        <dbReference type="PROSITE-ProRule" id="PRU00035"/>
    </source>
</evidence>
<dbReference type="InterPro" id="IPR022591">
    <property type="entry name" value="TAF1_HAT_dom"/>
</dbReference>
<evidence type="ECO:0000259" key="6">
    <source>
        <dbReference type="PROSITE" id="PS50014"/>
    </source>
</evidence>
<name>A0A6U0L5X5_9EUKA</name>
<dbReference type="EMBL" id="HBGD01007565">
    <property type="protein sequence ID" value="CAD9083057.1"/>
    <property type="molecule type" value="Transcribed_RNA"/>
</dbReference>
<feature type="compositionally biased region" description="Polar residues" evidence="5">
    <location>
        <begin position="562"/>
        <end position="592"/>
    </location>
</feature>
<dbReference type="PANTHER" id="PTHR13900:SF0">
    <property type="entry name" value="TRANSCRIPTION INITIATION FACTOR TFIID SUBUNIT 1"/>
    <property type="match status" value="1"/>
</dbReference>
<feature type="compositionally biased region" description="Basic residues" evidence="5">
    <location>
        <begin position="598"/>
        <end position="609"/>
    </location>
</feature>